<evidence type="ECO:0000313" key="2">
    <source>
        <dbReference type="Proteomes" id="UP000483820"/>
    </source>
</evidence>
<accession>A0A6A5HUV5</accession>
<sequence>MDKMRLHEKVGHLGDFQHDEWNPVVRHIGQRLDSQDEMHDEWNPVVRHIGQRLDSQDEMHDEWNPMVRHIGQRLDSQSEHGDFLNNPVILDFNDCSSFFSDSSITTGTTCSGSFS</sequence>
<dbReference type="KEGG" id="crq:GCK72_002335"/>
<dbReference type="CTD" id="78773350"/>
<name>A0A6A5HUV5_CAERE</name>
<evidence type="ECO:0000313" key="1">
    <source>
        <dbReference type="EMBL" id="KAF1770516.1"/>
    </source>
</evidence>
<dbReference type="GeneID" id="78773350"/>
<dbReference type="AlphaFoldDB" id="A0A6A5HUV5"/>
<dbReference type="RefSeq" id="XP_053592021.1">
    <property type="nucleotide sequence ID" value="XM_053723376.1"/>
</dbReference>
<organism evidence="1 2">
    <name type="scientific">Caenorhabditis remanei</name>
    <name type="common">Caenorhabditis vulgaris</name>
    <dbReference type="NCBI Taxonomy" id="31234"/>
    <lineage>
        <taxon>Eukaryota</taxon>
        <taxon>Metazoa</taxon>
        <taxon>Ecdysozoa</taxon>
        <taxon>Nematoda</taxon>
        <taxon>Chromadorea</taxon>
        <taxon>Rhabditida</taxon>
        <taxon>Rhabditina</taxon>
        <taxon>Rhabditomorpha</taxon>
        <taxon>Rhabditoidea</taxon>
        <taxon>Rhabditidae</taxon>
        <taxon>Peloderinae</taxon>
        <taxon>Caenorhabditis</taxon>
    </lineage>
</organism>
<gene>
    <name evidence="1" type="ORF">GCK72_002335</name>
</gene>
<dbReference type="Proteomes" id="UP000483820">
    <property type="component" value="Chromosome I"/>
</dbReference>
<reference evidence="1 2" key="1">
    <citation type="submission" date="2019-12" db="EMBL/GenBank/DDBJ databases">
        <title>Chromosome-level assembly of the Caenorhabditis remanei genome.</title>
        <authorList>
            <person name="Teterina A.A."/>
            <person name="Willis J.H."/>
            <person name="Phillips P.C."/>
        </authorList>
    </citation>
    <scope>NUCLEOTIDE SEQUENCE [LARGE SCALE GENOMIC DNA]</scope>
    <source>
        <strain evidence="1 2">PX506</strain>
        <tissue evidence="1">Whole organism</tissue>
    </source>
</reference>
<dbReference type="EMBL" id="WUAV01000001">
    <property type="protein sequence ID" value="KAF1770516.1"/>
    <property type="molecule type" value="Genomic_DNA"/>
</dbReference>
<comment type="caution">
    <text evidence="1">The sequence shown here is derived from an EMBL/GenBank/DDBJ whole genome shotgun (WGS) entry which is preliminary data.</text>
</comment>
<protein>
    <submittedName>
        <fullName evidence="1">Uncharacterized protein</fullName>
    </submittedName>
</protein>
<proteinExistence type="predicted"/>